<protein>
    <submittedName>
        <fullName evidence="3">Uncharacterized protein</fullName>
    </submittedName>
</protein>
<evidence type="ECO:0000256" key="1">
    <source>
        <dbReference type="SAM" id="MobiDB-lite"/>
    </source>
</evidence>
<dbReference type="EMBL" id="VWSH01000001">
    <property type="protein sequence ID" value="KAA5537462.1"/>
    <property type="molecule type" value="Genomic_DNA"/>
</dbReference>
<sequence length="69" mass="6891">MKTLKLAVVALSLGFFAASCGNSESTTETPVDTMTTAPVETTPTEAAPMPADTSANPLPADTATAPAAH</sequence>
<reference evidence="3 4" key="1">
    <citation type="submission" date="2019-09" db="EMBL/GenBank/DDBJ databases">
        <title>Genome sequence and assembly of Taibaiella sp.</title>
        <authorList>
            <person name="Chhetri G."/>
        </authorList>
    </citation>
    <scope>NUCLEOTIDE SEQUENCE [LARGE SCALE GENOMIC DNA]</scope>
    <source>
        <strain evidence="3 4">KVB11</strain>
    </source>
</reference>
<feature type="chain" id="PRO_5024434830" evidence="2">
    <location>
        <begin position="18"/>
        <end position="69"/>
    </location>
</feature>
<keyword evidence="2" id="KW-0732">Signal</keyword>
<accession>A0A5M6CU15</accession>
<comment type="caution">
    <text evidence="3">The sequence shown here is derived from an EMBL/GenBank/DDBJ whole genome shotgun (WGS) entry which is preliminary data.</text>
</comment>
<feature type="signal peptide" evidence="2">
    <location>
        <begin position="1"/>
        <end position="17"/>
    </location>
</feature>
<evidence type="ECO:0000313" key="3">
    <source>
        <dbReference type="EMBL" id="KAA5537462.1"/>
    </source>
</evidence>
<dbReference type="Proteomes" id="UP000323632">
    <property type="component" value="Unassembled WGS sequence"/>
</dbReference>
<dbReference type="AlphaFoldDB" id="A0A5M6CU15"/>
<dbReference type="RefSeq" id="WP_150032038.1">
    <property type="nucleotide sequence ID" value="NZ_VWSH01000001.1"/>
</dbReference>
<keyword evidence="4" id="KW-1185">Reference proteome</keyword>
<evidence type="ECO:0000313" key="4">
    <source>
        <dbReference type="Proteomes" id="UP000323632"/>
    </source>
</evidence>
<evidence type="ECO:0000256" key="2">
    <source>
        <dbReference type="SAM" id="SignalP"/>
    </source>
</evidence>
<proteinExistence type="predicted"/>
<name>A0A5M6CU15_9BACT</name>
<feature type="region of interest" description="Disordered" evidence="1">
    <location>
        <begin position="41"/>
        <end position="69"/>
    </location>
</feature>
<gene>
    <name evidence="3" type="ORF">F0919_07240</name>
</gene>
<organism evidence="3 4">
    <name type="scientific">Taibaiella lutea</name>
    <dbReference type="NCBI Taxonomy" id="2608001"/>
    <lineage>
        <taxon>Bacteria</taxon>
        <taxon>Pseudomonadati</taxon>
        <taxon>Bacteroidota</taxon>
        <taxon>Chitinophagia</taxon>
        <taxon>Chitinophagales</taxon>
        <taxon>Chitinophagaceae</taxon>
        <taxon>Taibaiella</taxon>
    </lineage>
</organism>
<dbReference type="PROSITE" id="PS51257">
    <property type="entry name" value="PROKAR_LIPOPROTEIN"/>
    <property type="match status" value="1"/>
</dbReference>